<accession>A0A4Y9SGE0</accession>
<dbReference type="Proteomes" id="UP000297729">
    <property type="component" value="Unassembled WGS sequence"/>
</dbReference>
<feature type="transmembrane region" description="Helical" evidence="5">
    <location>
        <begin position="323"/>
        <end position="345"/>
    </location>
</feature>
<feature type="transmembrane region" description="Helical" evidence="5">
    <location>
        <begin position="182"/>
        <end position="202"/>
    </location>
</feature>
<dbReference type="InterPro" id="IPR023214">
    <property type="entry name" value="HAD_sf"/>
</dbReference>
<dbReference type="InterPro" id="IPR036412">
    <property type="entry name" value="HAD-like_sf"/>
</dbReference>
<dbReference type="GO" id="GO:1902600">
    <property type="term" value="P:proton transmembrane transport"/>
    <property type="evidence" value="ECO:0007669"/>
    <property type="project" value="TreeGrafter"/>
</dbReference>
<dbReference type="Pfam" id="PF00689">
    <property type="entry name" value="Cation_ATPase_C"/>
    <property type="match status" value="1"/>
</dbReference>
<dbReference type="Pfam" id="PF00702">
    <property type="entry name" value="Hydrolase"/>
    <property type="match status" value="1"/>
</dbReference>
<evidence type="ECO:0000256" key="4">
    <source>
        <dbReference type="ARBA" id="ARBA00023136"/>
    </source>
</evidence>
<dbReference type="GO" id="GO:0005391">
    <property type="term" value="F:P-type sodium:potassium-exchanging transporter activity"/>
    <property type="evidence" value="ECO:0007669"/>
    <property type="project" value="TreeGrafter"/>
</dbReference>
<evidence type="ECO:0000259" key="6">
    <source>
        <dbReference type="Pfam" id="PF00689"/>
    </source>
</evidence>
<dbReference type="InterPro" id="IPR023298">
    <property type="entry name" value="ATPase_P-typ_TM_dom_sf"/>
</dbReference>
<keyword evidence="3 5" id="KW-1133">Transmembrane helix</keyword>
<feature type="domain" description="Cation-transporting P-type ATPase C-terminal" evidence="6">
    <location>
        <begin position="179"/>
        <end position="351"/>
    </location>
</feature>
<dbReference type="GO" id="GO:0006883">
    <property type="term" value="P:intracellular sodium ion homeostasis"/>
    <property type="evidence" value="ECO:0007669"/>
    <property type="project" value="TreeGrafter"/>
</dbReference>
<dbReference type="PANTHER" id="PTHR43294:SF20">
    <property type="entry name" value="P-TYPE ATPASE"/>
    <property type="match status" value="1"/>
</dbReference>
<evidence type="ECO:0000313" key="8">
    <source>
        <dbReference type="Proteomes" id="UP000297729"/>
    </source>
</evidence>
<dbReference type="GO" id="GO:0005886">
    <property type="term" value="C:plasma membrane"/>
    <property type="evidence" value="ECO:0007669"/>
    <property type="project" value="TreeGrafter"/>
</dbReference>
<evidence type="ECO:0000256" key="5">
    <source>
        <dbReference type="SAM" id="Phobius"/>
    </source>
</evidence>
<protein>
    <submittedName>
        <fullName evidence="7">Cation-translocating P-type ATPase</fullName>
    </submittedName>
</protein>
<feature type="transmembrane region" description="Helical" evidence="5">
    <location>
        <begin position="260"/>
        <end position="278"/>
    </location>
</feature>
<evidence type="ECO:0000256" key="2">
    <source>
        <dbReference type="ARBA" id="ARBA00022692"/>
    </source>
</evidence>
<dbReference type="SUPFAM" id="SSF56784">
    <property type="entry name" value="HAD-like"/>
    <property type="match status" value="1"/>
</dbReference>
<dbReference type="OrthoDB" id="9814270at2"/>
<comment type="subcellular location">
    <subcellularLocation>
        <location evidence="1">Membrane</location>
    </subcellularLocation>
</comment>
<feature type="transmembrane region" description="Helical" evidence="5">
    <location>
        <begin position="298"/>
        <end position="317"/>
    </location>
</feature>
<dbReference type="PRINTS" id="PR00119">
    <property type="entry name" value="CATATPASE"/>
</dbReference>
<dbReference type="PANTHER" id="PTHR43294">
    <property type="entry name" value="SODIUM/POTASSIUM-TRANSPORTING ATPASE SUBUNIT ALPHA"/>
    <property type="match status" value="1"/>
</dbReference>
<dbReference type="Gene3D" id="1.20.1110.10">
    <property type="entry name" value="Calcium-transporting ATPase, transmembrane domain"/>
    <property type="match status" value="1"/>
</dbReference>
<dbReference type="AlphaFoldDB" id="A0A4Y9SGE0"/>
<comment type="caution">
    <text evidence="7">The sequence shown here is derived from an EMBL/GenBank/DDBJ whole genome shotgun (WGS) entry which is preliminary data.</text>
</comment>
<reference evidence="7 8" key="1">
    <citation type="submission" date="2019-03" db="EMBL/GenBank/DDBJ databases">
        <title>Draft Genome Sequence of Duganella callidus sp. nov., a Novel Duganella Species Isolated from Cultivated Soil.</title>
        <authorList>
            <person name="Raths R."/>
            <person name="Peta V."/>
            <person name="Bucking H."/>
        </authorList>
    </citation>
    <scope>NUCLEOTIDE SEQUENCE [LARGE SCALE GENOMIC DNA]</scope>
    <source>
        <strain evidence="7 8">DN04</strain>
    </source>
</reference>
<keyword evidence="4 5" id="KW-0472">Membrane</keyword>
<evidence type="ECO:0000256" key="1">
    <source>
        <dbReference type="ARBA" id="ARBA00004370"/>
    </source>
</evidence>
<keyword evidence="8" id="KW-1185">Reference proteome</keyword>
<dbReference type="RefSeq" id="WP_135201700.1">
    <property type="nucleotide sequence ID" value="NZ_SPVG01000112.1"/>
</dbReference>
<organism evidence="7 8">
    <name type="scientific">Duganella callida</name>
    <dbReference type="NCBI Taxonomy" id="2561932"/>
    <lineage>
        <taxon>Bacteria</taxon>
        <taxon>Pseudomonadati</taxon>
        <taxon>Pseudomonadota</taxon>
        <taxon>Betaproteobacteria</taxon>
        <taxon>Burkholderiales</taxon>
        <taxon>Oxalobacteraceae</taxon>
        <taxon>Telluria group</taxon>
        <taxon>Duganella</taxon>
    </lineage>
</organism>
<dbReference type="GO" id="GO:0036376">
    <property type="term" value="P:sodium ion export across plasma membrane"/>
    <property type="evidence" value="ECO:0007669"/>
    <property type="project" value="TreeGrafter"/>
</dbReference>
<dbReference type="SUPFAM" id="SSF81665">
    <property type="entry name" value="Calcium ATPase, transmembrane domain M"/>
    <property type="match status" value="1"/>
</dbReference>
<dbReference type="PRINTS" id="PR00120">
    <property type="entry name" value="HATPASE"/>
</dbReference>
<evidence type="ECO:0000256" key="3">
    <source>
        <dbReference type="ARBA" id="ARBA00022989"/>
    </source>
</evidence>
<dbReference type="InterPro" id="IPR006068">
    <property type="entry name" value="ATPase_P-typ_cation-transptr_C"/>
</dbReference>
<gene>
    <name evidence="7" type="ORF">E4L98_11490</name>
</gene>
<dbReference type="GO" id="GO:0030007">
    <property type="term" value="P:intracellular potassium ion homeostasis"/>
    <property type="evidence" value="ECO:0007669"/>
    <property type="project" value="TreeGrafter"/>
</dbReference>
<keyword evidence="2 5" id="KW-0812">Transmembrane</keyword>
<dbReference type="InterPro" id="IPR050510">
    <property type="entry name" value="Cation_transp_ATPase_P-type"/>
</dbReference>
<dbReference type="EMBL" id="SPVG01000112">
    <property type="protein sequence ID" value="TFW23134.1"/>
    <property type="molecule type" value="Genomic_DNA"/>
</dbReference>
<dbReference type="GO" id="GO:0005524">
    <property type="term" value="F:ATP binding"/>
    <property type="evidence" value="ECO:0007669"/>
    <property type="project" value="InterPro"/>
</dbReference>
<feature type="transmembrane region" description="Helical" evidence="5">
    <location>
        <begin position="155"/>
        <end position="176"/>
    </location>
</feature>
<name>A0A4Y9SGE0_9BURK</name>
<dbReference type="GO" id="GO:1990573">
    <property type="term" value="P:potassium ion import across plasma membrane"/>
    <property type="evidence" value="ECO:0007669"/>
    <property type="project" value="TreeGrafter"/>
</dbReference>
<evidence type="ECO:0000313" key="7">
    <source>
        <dbReference type="EMBL" id="TFW23134.1"/>
    </source>
</evidence>
<dbReference type="GO" id="GO:0016887">
    <property type="term" value="F:ATP hydrolysis activity"/>
    <property type="evidence" value="ECO:0007669"/>
    <property type="project" value="InterPro"/>
</dbReference>
<feature type="transmembrane region" description="Helical" evidence="5">
    <location>
        <begin position="223"/>
        <end position="248"/>
    </location>
</feature>
<feature type="non-terminal residue" evidence="7">
    <location>
        <position position="1"/>
    </location>
</feature>
<dbReference type="Gene3D" id="3.40.50.1000">
    <property type="entry name" value="HAD superfamily/HAD-like"/>
    <property type="match status" value="1"/>
</dbReference>
<proteinExistence type="predicted"/>
<sequence length="353" mass="36813">DIAVSLRNLMLSGDPAVRPPHLANNSDYPATAQAIAAAAGLPAQPVLSGAQLQALDDAALRAVLPAVSVYARILPEQKLRLVKAFKAAGEVVAMTGDGVNDAPALKAAHIGISMGQRGTDVAREASALVLLTDDLSALVHAIRMGRRIYDNLRKALTYVVAAHLPIAGMALLPLLLGTPLALAPVHIVFLEMIINPACAIVFESEAADADLMRRAPRRPDTPLLGLRGLAFAVLQGAGLLAVVAAVYFIGLARGLAPGQARAMAFICLVSGNLALMMADRSLAVTVTALLGRTSRTQWGLVAGAGLVLAAALSLPQLRQLFHFAALPGAQVLTALLLGAALTAWFELMKYLHR</sequence>
<dbReference type="InterPro" id="IPR001757">
    <property type="entry name" value="P_typ_ATPase"/>
</dbReference>
<dbReference type="NCBIfam" id="TIGR01494">
    <property type="entry name" value="ATPase_P-type"/>
    <property type="match status" value="1"/>
</dbReference>